<organism evidence="2 3">
    <name type="scientific">Colletotrichum lupini</name>
    <dbReference type="NCBI Taxonomy" id="145971"/>
    <lineage>
        <taxon>Eukaryota</taxon>
        <taxon>Fungi</taxon>
        <taxon>Dikarya</taxon>
        <taxon>Ascomycota</taxon>
        <taxon>Pezizomycotina</taxon>
        <taxon>Sordariomycetes</taxon>
        <taxon>Hypocreomycetidae</taxon>
        <taxon>Glomerellales</taxon>
        <taxon>Glomerellaceae</taxon>
        <taxon>Colletotrichum</taxon>
        <taxon>Colletotrichum acutatum species complex</taxon>
    </lineage>
</organism>
<dbReference type="Proteomes" id="UP000830671">
    <property type="component" value="Chromosome 6"/>
</dbReference>
<dbReference type="KEGG" id="clup:CLUP02_11623"/>
<evidence type="ECO:0000313" key="2">
    <source>
        <dbReference type="EMBL" id="UQC86123.1"/>
    </source>
</evidence>
<evidence type="ECO:0000313" key="3">
    <source>
        <dbReference type="Proteomes" id="UP000830671"/>
    </source>
</evidence>
<keyword evidence="3" id="KW-1185">Reference proteome</keyword>
<dbReference type="GeneID" id="73345600"/>
<evidence type="ECO:0000256" key="1">
    <source>
        <dbReference type="SAM" id="MobiDB-lite"/>
    </source>
</evidence>
<sequence length="100" mass="10651">MGNAEKGENSYSVDVIPRYLPEPSESAAASALSGYDATLPSQFFLWPSPVSSALLEREGGGGRLKVAAGFAQGPLTRRRRRSDRNSSNPSLTEPTVLAQV</sequence>
<reference evidence="2" key="1">
    <citation type="journal article" date="2021" name="Mol. Plant Microbe Interact.">
        <title>Complete Genome Sequence of the Plant-Pathogenic Fungus Colletotrichum lupini.</title>
        <authorList>
            <person name="Baroncelli R."/>
            <person name="Pensec F."/>
            <person name="Da Lio D."/>
            <person name="Boufleur T."/>
            <person name="Vicente I."/>
            <person name="Sarrocco S."/>
            <person name="Picot A."/>
            <person name="Baraldi E."/>
            <person name="Sukno S."/>
            <person name="Thon M."/>
            <person name="Le Floch G."/>
        </authorList>
    </citation>
    <scope>NUCLEOTIDE SEQUENCE</scope>
    <source>
        <strain evidence="2">IMI 504893</strain>
    </source>
</reference>
<accession>A0A9Q8WJN3</accession>
<dbReference type="EMBL" id="CP019478">
    <property type="protein sequence ID" value="UQC86123.1"/>
    <property type="molecule type" value="Genomic_DNA"/>
</dbReference>
<name>A0A9Q8WJN3_9PEZI</name>
<protein>
    <submittedName>
        <fullName evidence="2">Uncharacterized protein</fullName>
    </submittedName>
</protein>
<dbReference type="AlphaFoldDB" id="A0A9Q8WJN3"/>
<gene>
    <name evidence="2" type="ORF">CLUP02_11623</name>
</gene>
<feature type="region of interest" description="Disordered" evidence="1">
    <location>
        <begin position="70"/>
        <end position="100"/>
    </location>
</feature>
<proteinExistence type="predicted"/>
<dbReference type="RefSeq" id="XP_049147735.1">
    <property type="nucleotide sequence ID" value="XM_049290590.1"/>
</dbReference>